<dbReference type="PANTHER" id="PTHR23159">
    <property type="entry name" value="CENTROSOMAL PROTEIN 2"/>
    <property type="match status" value="1"/>
</dbReference>
<feature type="coiled-coil region" evidence="1">
    <location>
        <begin position="641"/>
        <end position="692"/>
    </location>
</feature>
<protein>
    <submittedName>
        <fullName evidence="3">Uncharacterized protein</fullName>
    </submittedName>
</protein>
<keyword evidence="4" id="KW-1185">Reference proteome</keyword>
<accession>K2MSB3</accession>
<dbReference type="AlphaFoldDB" id="K2MSB3"/>
<feature type="coiled-coil region" evidence="1">
    <location>
        <begin position="759"/>
        <end position="793"/>
    </location>
</feature>
<gene>
    <name evidence="3" type="ORF">MOQ_001637</name>
</gene>
<dbReference type="Proteomes" id="UP000007350">
    <property type="component" value="Unassembled WGS sequence"/>
</dbReference>
<evidence type="ECO:0000256" key="2">
    <source>
        <dbReference type="SAM" id="MobiDB-lite"/>
    </source>
</evidence>
<dbReference type="Gene3D" id="1.20.920.20">
    <property type="match status" value="1"/>
</dbReference>
<comment type="caution">
    <text evidence="3">The sequence shown here is derived from an EMBL/GenBank/DDBJ whole genome shotgun (WGS) entry which is preliminary data.</text>
</comment>
<keyword evidence="1" id="KW-0175">Coiled coil</keyword>
<feature type="compositionally biased region" description="Low complexity" evidence="2">
    <location>
        <begin position="324"/>
        <end position="334"/>
    </location>
</feature>
<dbReference type="EMBL" id="AHKC01007338">
    <property type="protein sequence ID" value="EKF38158.1"/>
    <property type="molecule type" value="Genomic_DNA"/>
</dbReference>
<feature type="region of interest" description="Disordered" evidence="2">
    <location>
        <begin position="1"/>
        <end position="56"/>
    </location>
</feature>
<proteinExistence type="predicted"/>
<dbReference type="OrthoDB" id="248597at2759"/>
<sequence>MHVPHTRDVAKAPSTAEHPKDMEKNNIRNINSNNSKRGKKKKRRDQHEAPLSLEDVEELSRRREQLQSDLETSLARIAEIQAWIRQTNDENHDQGADAKDLHRQQKLECALQELTAARAAVWAVPVDLWRDLCGLRHPPPAVAAIVKAAVCLLGERLYMSWEHCCGIKDLRRRIVKREPSAMTAAELATVRRCDLNLKWTLDRVVRVHPTLGPLHRWITAMLRASKATANAADAKKELGEGGERKKNIAAAAETAALMREMEEHAEYVQLAREELAAIDALLRDVTHEAEMHDANVETSCSSPKTHSNMTLSLTDASTRPQTESLVSVRSSKSSVTEKGSIRQQSLRQQESRNAEVADAVCSSTFSFSFSFSAAAAASTSTAAAAATGVPSIVPRLRLESCGVGNFDSNISMAGNVVRSDAPRVIRARFEELRASPRIRSPRLGRPITMHSARHVEGSTCNNSKKSPDSVSPCGTAALLQERADLLQRVHDLEDRLKEAYHHNPSMAEFQLMRDEMTAAKQELLALRVEHSQLLGQTKHSSLYRLRVPRENGGREESCDGDGGEAATIIRELEEQLRAAHAQIQQLETQAALNTLRGMDASVSSEHSDRLTQTAGDNSLIAHVTLPTGGGEGNAVSCALTLRQQQQQQKRLDDALQQLEAQRDALAVSEERLNQEIHENHARQQQVRQLQEELTTVWRRLESTEHQLRLTLEERDDHMEGRGGVATRHSTPGDSRDGAASLHYELKQLHQRDVANQQIIERLRVELATLKRRRAEERQRHKELRAARAAMLERLEKTFAEALRRQDCSMRAIPQAVARARNELEQLNMQRS</sequence>
<feature type="coiled-coil region" evidence="1">
    <location>
        <begin position="475"/>
        <end position="502"/>
    </location>
</feature>
<reference evidence="3 4" key="1">
    <citation type="journal article" date="2012" name="BMC Genomics">
        <title>Comparative genomic analysis of human infective Trypanosoma cruzi lineages with the bat-restricted subspecies T. cruzi marinkellei.</title>
        <authorList>
            <person name="Franzen O."/>
            <person name="Talavera-Lopez C."/>
            <person name="Ochaya S."/>
            <person name="Butler C.E."/>
            <person name="Messenger L.A."/>
            <person name="Lewis M.D."/>
            <person name="Llewellyn M.S."/>
            <person name="Marinkelle C.J."/>
            <person name="Tyler K.M."/>
            <person name="Miles M.A."/>
            <person name="Andersson B."/>
        </authorList>
    </citation>
    <scope>NUCLEOTIDE SEQUENCE [LARGE SCALE GENOMIC DNA]</scope>
    <source>
        <strain evidence="3 4">B7</strain>
    </source>
</reference>
<feature type="region of interest" description="Disordered" evidence="2">
    <location>
        <begin position="293"/>
        <end position="349"/>
    </location>
</feature>
<feature type="compositionally biased region" description="Basic and acidic residues" evidence="2">
    <location>
        <begin position="17"/>
        <end position="26"/>
    </location>
</feature>
<feature type="compositionally biased region" description="Basic and acidic residues" evidence="2">
    <location>
        <begin position="1"/>
        <end position="10"/>
    </location>
</feature>
<organism evidence="3 4">
    <name type="scientific">Trypanosoma cruzi marinkellei</name>
    <dbReference type="NCBI Taxonomy" id="85056"/>
    <lineage>
        <taxon>Eukaryota</taxon>
        <taxon>Discoba</taxon>
        <taxon>Euglenozoa</taxon>
        <taxon>Kinetoplastea</taxon>
        <taxon>Metakinetoplastina</taxon>
        <taxon>Trypanosomatida</taxon>
        <taxon>Trypanosomatidae</taxon>
        <taxon>Trypanosoma</taxon>
        <taxon>Schizotrypanum</taxon>
    </lineage>
</organism>
<evidence type="ECO:0000313" key="3">
    <source>
        <dbReference type="EMBL" id="EKF38158.1"/>
    </source>
</evidence>
<feature type="region of interest" description="Disordered" evidence="2">
    <location>
        <begin position="715"/>
        <end position="737"/>
    </location>
</feature>
<evidence type="ECO:0000256" key="1">
    <source>
        <dbReference type="SAM" id="Coils"/>
    </source>
</evidence>
<evidence type="ECO:0000313" key="4">
    <source>
        <dbReference type="Proteomes" id="UP000007350"/>
    </source>
</evidence>
<dbReference type="PANTHER" id="PTHR23159:SF31">
    <property type="entry name" value="CENTROSOME-ASSOCIATED PROTEIN CEP250 ISOFORM X1"/>
    <property type="match status" value="1"/>
</dbReference>
<feature type="compositionally biased region" description="Polar residues" evidence="2">
    <location>
        <begin position="296"/>
        <end position="323"/>
    </location>
</feature>
<name>K2MSB3_TRYCR</name>